<gene>
    <name evidence="1" type="ORF">NEZAVI_LOCUS5565</name>
</gene>
<proteinExistence type="predicted"/>
<protein>
    <submittedName>
        <fullName evidence="1">Uncharacterized protein</fullName>
    </submittedName>
</protein>
<dbReference type="Proteomes" id="UP001152798">
    <property type="component" value="Chromosome 3"/>
</dbReference>
<evidence type="ECO:0000313" key="2">
    <source>
        <dbReference type="Proteomes" id="UP001152798"/>
    </source>
</evidence>
<dbReference type="EMBL" id="OV725079">
    <property type="protein sequence ID" value="CAH1395255.1"/>
    <property type="molecule type" value="Genomic_DNA"/>
</dbReference>
<organism evidence="1 2">
    <name type="scientific">Nezara viridula</name>
    <name type="common">Southern green stink bug</name>
    <name type="synonym">Cimex viridulus</name>
    <dbReference type="NCBI Taxonomy" id="85310"/>
    <lineage>
        <taxon>Eukaryota</taxon>
        <taxon>Metazoa</taxon>
        <taxon>Ecdysozoa</taxon>
        <taxon>Arthropoda</taxon>
        <taxon>Hexapoda</taxon>
        <taxon>Insecta</taxon>
        <taxon>Pterygota</taxon>
        <taxon>Neoptera</taxon>
        <taxon>Paraneoptera</taxon>
        <taxon>Hemiptera</taxon>
        <taxon>Heteroptera</taxon>
        <taxon>Panheteroptera</taxon>
        <taxon>Pentatomomorpha</taxon>
        <taxon>Pentatomoidea</taxon>
        <taxon>Pentatomidae</taxon>
        <taxon>Pentatominae</taxon>
        <taxon>Nezara</taxon>
    </lineage>
</organism>
<accession>A0A9P0ED80</accession>
<name>A0A9P0ED80_NEZVI</name>
<dbReference type="AlphaFoldDB" id="A0A9P0ED80"/>
<reference evidence="1" key="1">
    <citation type="submission" date="2022-01" db="EMBL/GenBank/DDBJ databases">
        <authorList>
            <person name="King R."/>
        </authorList>
    </citation>
    <scope>NUCLEOTIDE SEQUENCE</scope>
</reference>
<sequence length="103" mass="11598">MALQTMKIYDRECSLLDDIPIPDLKYVVESSNLRQVGVEISQTDSIGYEKNIEIDEVKMTDFIPKKLIGQAKQLKGSDAAWRFQGTADCSVPVFITVINCRTL</sequence>
<keyword evidence="2" id="KW-1185">Reference proteome</keyword>
<evidence type="ECO:0000313" key="1">
    <source>
        <dbReference type="EMBL" id="CAH1395255.1"/>
    </source>
</evidence>